<dbReference type="GO" id="GO:0010420">
    <property type="term" value="F:polyprenyldihydroxybenzoate methyltransferase activity"/>
    <property type="evidence" value="ECO:0007669"/>
    <property type="project" value="TreeGrafter"/>
</dbReference>
<dbReference type="GO" id="GO:0032259">
    <property type="term" value="P:methylation"/>
    <property type="evidence" value="ECO:0007669"/>
    <property type="project" value="UniProtKB-KW"/>
</dbReference>
<evidence type="ECO:0000259" key="4">
    <source>
        <dbReference type="Pfam" id="PF08241"/>
    </source>
</evidence>
<organism evidence="5">
    <name type="scientific">uncultured Actinomycetospora sp</name>
    <dbReference type="NCBI Taxonomy" id="1135996"/>
    <lineage>
        <taxon>Bacteria</taxon>
        <taxon>Bacillati</taxon>
        <taxon>Actinomycetota</taxon>
        <taxon>Actinomycetes</taxon>
        <taxon>Pseudonocardiales</taxon>
        <taxon>Pseudonocardiaceae</taxon>
        <taxon>Actinomycetospora</taxon>
        <taxon>environmental samples</taxon>
    </lineage>
</organism>
<evidence type="ECO:0000256" key="1">
    <source>
        <dbReference type="ARBA" id="ARBA00022603"/>
    </source>
</evidence>
<dbReference type="InterPro" id="IPR013216">
    <property type="entry name" value="Methyltransf_11"/>
</dbReference>
<keyword evidence="2 5" id="KW-0808">Transferase</keyword>
<keyword evidence="3" id="KW-0949">S-adenosyl-L-methionine</keyword>
<dbReference type="Pfam" id="PF08241">
    <property type="entry name" value="Methyltransf_11"/>
    <property type="match status" value="1"/>
</dbReference>
<accession>A0A6J4K5A7</accession>
<dbReference type="SUPFAM" id="SSF53335">
    <property type="entry name" value="S-adenosyl-L-methionine-dependent methyltransferases"/>
    <property type="match status" value="1"/>
</dbReference>
<protein>
    <submittedName>
        <fullName evidence="5">SAM-dependent methyltransferase</fullName>
    </submittedName>
</protein>
<dbReference type="EMBL" id="CADCTH010000612">
    <property type="protein sequence ID" value="CAA9296054.1"/>
    <property type="molecule type" value="Genomic_DNA"/>
</dbReference>
<dbReference type="CDD" id="cd02440">
    <property type="entry name" value="AdoMet_MTases"/>
    <property type="match status" value="1"/>
</dbReference>
<dbReference type="PANTHER" id="PTHR43464:SF19">
    <property type="entry name" value="UBIQUINONE BIOSYNTHESIS O-METHYLTRANSFERASE, MITOCHONDRIAL"/>
    <property type="match status" value="1"/>
</dbReference>
<evidence type="ECO:0000313" key="5">
    <source>
        <dbReference type="EMBL" id="CAA9296054.1"/>
    </source>
</evidence>
<dbReference type="InterPro" id="IPR029063">
    <property type="entry name" value="SAM-dependent_MTases_sf"/>
</dbReference>
<gene>
    <name evidence="5" type="ORF">AVDCRST_MAG54-4857</name>
</gene>
<evidence type="ECO:0000256" key="3">
    <source>
        <dbReference type="ARBA" id="ARBA00022691"/>
    </source>
</evidence>
<feature type="domain" description="Methyltransferase type 11" evidence="4">
    <location>
        <begin position="49"/>
        <end position="138"/>
    </location>
</feature>
<proteinExistence type="predicted"/>
<keyword evidence="1 5" id="KW-0489">Methyltransferase</keyword>
<reference evidence="5" key="1">
    <citation type="submission" date="2020-02" db="EMBL/GenBank/DDBJ databases">
        <authorList>
            <person name="Meier V. D."/>
        </authorList>
    </citation>
    <scope>NUCLEOTIDE SEQUENCE</scope>
    <source>
        <strain evidence="5">AVDCRST_MAG54</strain>
    </source>
</reference>
<dbReference type="PANTHER" id="PTHR43464">
    <property type="entry name" value="METHYLTRANSFERASE"/>
    <property type="match status" value="1"/>
</dbReference>
<dbReference type="Gene3D" id="3.40.50.150">
    <property type="entry name" value="Vaccinia Virus protein VP39"/>
    <property type="match status" value="1"/>
</dbReference>
<dbReference type="AlphaFoldDB" id="A0A6J4K5A7"/>
<evidence type="ECO:0000256" key="2">
    <source>
        <dbReference type="ARBA" id="ARBA00022679"/>
    </source>
</evidence>
<name>A0A6J4K5A7_9PSEU</name>
<sequence length="231" mass="24867">MRARNDPAQYDDLADTWWDPRGGFAMLHWIAAARARLVPEATRPDSLLLDLACGGGLLAPHVVDKGHRHVGLDLSATALPQARAHGVLPVRGDVLRLPFADEVADVVVAGEVLEHVLEPLELVSEACRVLRPGGVLVLDTIAATRWGRFLSITVGERIPAGPPPRLHDPALFVDRCALVDGARRCGVELQLTGLRVSALDYLAWLAGRKAAVRMLPTRSTAGIFQAAGRKT</sequence>